<dbReference type="Proteomes" id="UP000766486">
    <property type="component" value="Unassembled WGS sequence"/>
</dbReference>
<sequence>MSSSSSDEDEYPVKPGKYPETWKPIDKDDDNWRNEYFKHMVRMQKDYSNRGILQAPMVQTQSWLLSIQVPSPSHKAIDAKKKIVYLQKKEEGNALSQKKIDLASLNEYKADGWALWQHPSRPTKIPTDRDVRNIPMLKESNSLPMPLFRTALLFPKGIQISTMCDGLNWHAGQLLGTNPSAKAPISTALEFMPPSESGENLASATSRGHVHTYERPKFVGAGWGDYDLYFEWQLHGRVVDRNTVAQKIWKGTDGDFVTFVPAAASSEGGEEIRMASYGPKFKAPKPLRTV</sequence>
<reference evidence="2 3" key="1">
    <citation type="submission" date="2019-06" db="EMBL/GenBank/DDBJ databases">
        <authorList>
            <person name="Broberg M."/>
        </authorList>
    </citation>
    <scope>NUCLEOTIDE SEQUENCE [LARGE SCALE GENOMIC DNA]</scope>
</reference>
<evidence type="ECO:0000256" key="1">
    <source>
        <dbReference type="SAM" id="MobiDB-lite"/>
    </source>
</evidence>
<proteinExistence type="predicted"/>
<accession>A0ABY6U5D1</accession>
<feature type="region of interest" description="Disordered" evidence="1">
    <location>
        <begin position="1"/>
        <end position="25"/>
    </location>
</feature>
<keyword evidence="3" id="KW-1185">Reference proteome</keyword>
<feature type="compositionally biased region" description="Acidic residues" evidence="1">
    <location>
        <begin position="1"/>
        <end position="10"/>
    </location>
</feature>
<evidence type="ECO:0000313" key="3">
    <source>
        <dbReference type="Proteomes" id="UP000766486"/>
    </source>
</evidence>
<comment type="caution">
    <text evidence="2">The sequence shown here is derived from an EMBL/GenBank/DDBJ whole genome shotgun (WGS) entry which is preliminary data.</text>
</comment>
<organism evidence="2 3">
    <name type="scientific">Bionectria ochroleuca</name>
    <name type="common">Gliocladium roseum</name>
    <dbReference type="NCBI Taxonomy" id="29856"/>
    <lineage>
        <taxon>Eukaryota</taxon>
        <taxon>Fungi</taxon>
        <taxon>Dikarya</taxon>
        <taxon>Ascomycota</taxon>
        <taxon>Pezizomycotina</taxon>
        <taxon>Sordariomycetes</taxon>
        <taxon>Hypocreomycetidae</taxon>
        <taxon>Hypocreales</taxon>
        <taxon>Bionectriaceae</taxon>
        <taxon>Clonostachys</taxon>
    </lineage>
</organism>
<dbReference type="EMBL" id="CABFNS010000743">
    <property type="protein sequence ID" value="VUC26176.1"/>
    <property type="molecule type" value="Genomic_DNA"/>
</dbReference>
<protein>
    <submittedName>
        <fullName evidence="2">Uncharacterized protein</fullName>
    </submittedName>
</protein>
<evidence type="ECO:0000313" key="2">
    <source>
        <dbReference type="EMBL" id="VUC26176.1"/>
    </source>
</evidence>
<gene>
    <name evidence="2" type="ORF">CLO192961_LOCUS183074</name>
</gene>
<name>A0ABY6U5D1_BIOOC</name>